<dbReference type="FunFam" id="3.40.50.1970:FF:000001">
    <property type="entry name" value="3-dehydroquinate synthase"/>
    <property type="match status" value="1"/>
</dbReference>
<feature type="binding site" evidence="17">
    <location>
        <position position="143"/>
    </location>
    <ligand>
        <name>NAD(+)</name>
        <dbReference type="ChEBI" id="CHEBI:57540"/>
    </ligand>
</feature>
<proteinExistence type="inferred from homology"/>
<comment type="caution">
    <text evidence="20">The sequence shown here is derived from an EMBL/GenBank/DDBJ whole genome shotgun (WGS) entry which is preliminary data.</text>
</comment>
<gene>
    <name evidence="17" type="primary">aroB</name>
    <name evidence="20" type="ORF">E3J33_03055</name>
</gene>
<dbReference type="GO" id="GO:0005737">
    <property type="term" value="C:cytoplasm"/>
    <property type="evidence" value="ECO:0007669"/>
    <property type="project" value="UniProtKB-SubCell"/>
</dbReference>
<evidence type="ECO:0000256" key="10">
    <source>
        <dbReference type="ARBA" id="ARBA00022723"/>
    </source>
</evidence>
<dbReference type="EMBL" id="SOIJ01000179">
    <property type="protein sequence ID" value="TET92787.1"/>
    <property type="molecule type" value="Genomic_DNA"/>
</dbReference>
<dbReference type="InterPro" id="IPR030963">
    <property type="entry name" value="DHQ_synth_fam"/>
</dbReference>
<comment type="catalytic activity">
    <reaction evidence="1 17">
        <text>7-phospho-2-dehydro-3-deoxy-D-arabino-heptonate = 3-dehydroquinate + phosphate</text>
        <dbReference type="Rhea" id="RHEA:21968"/>
        <dbReference type="ChEBI" id="CHEBI:32364"/>
        <dbReference type="ChEBI" id="CHEBI:43474"/>
        <dbReference type="ChEBI" id="CHEBI:58394"/>
        <dbReference type="EC" id="4.2.3.4"/>
    </reaction>
</comment>
<dbReference type="InterPro" id="IPR016037">
    <property type="entry name" value="DHQ_synth_AroB"/>
</dbReference>
<evidence type="ECO:0000259" key="19">
    <source>
        <dbReference type="Pfam" id="PF24621"/>
    </source>
</evidence>
<feature type="binding site" evidence="17">
    <location>
        <position position="152"/>
    </location>
    <ligand>
        <name>NAD(+)</name>
        <dbReference type="ChEBI" id="CHEBI:57540"/>
    </ligand>
</feature>
<dbReference type="Proteomes" id="UP000316925">
    <property type="component" value="Unassembled WGS sequence"/>
</dbReference>
<feature type="binding site" evidence="17">
    <location>
        <position position="249"/>
    </location>
    <ligand>
        <name>Zn(2+)</name>
        <dbReference type="ChEBI" id="CHEBI:29105"/>
    </ligand>
</feature>
<dbReference type="Pfam" id="PF01761">
    <property type="entry name" value="DHQ_synthase"/>
    <property type="match status" value="1"/>
</dbReference>
<dbReference type="InterPro" id="IPR030960">
    <property type="entry name" value="DHQS/DOIS_N"/>
</dbReference>
<evidence type="ECO:0000256" key="7">
    <source>
        <dbReference type="ARBA" id="ARBA00017684"/>
    </source>
</evidence>
<organism evidence="20 21">
    <name type="scientific">Aerophobetes bacterium</name>
    <dbReference type="NCBI Taxonomy" id="2030807"/>
    <lineage>
        <taxon>Bacteria</taxon>
        <taxon>Candidatus Aerophobota</taxon>
    </lineage>
</organism>
<comment type="cofactor">
    <cofactor evidence="2 17">
        <name>NAD(+)</name>
        <dbReference type="ChEBI" id="CHEBI:57540"/>
    </cofactor>
</comment>
<dbReference type="NCBIfam" id="TIGR01357">
    <property type="entry name" value="aroB"/>
    <property type="match status" value="1"/>
</dbReference>
<dbReference type="GO" id="GO:0046872">
    <property type="term" value="F:metal ion binding"/>
    <property type="evidence" value="ECO:0007669"/>
    <property type="project" value="UniProtKB-KW"/>
</dbReference>
<evidence type="ECO:0000256" key="1">
    <source>
        <dbReference type="ARBA" id="ARBA00001393"/>
    </source>
</evidence>
<comment type="function">
    <text evidence="17">Catalyzes the conversion of 3-deoxy-D-arabino-heptulosonate 7-phosphate (DAHP) to dehydroquinate (DHQ).</text>
</comment>
<keyword evidence="12 17" id="KW-0862">Zinc</keyword>
<evidence type="ECO:0000256" key="11">
    <source>
        <dbReference type="ARBA" id="ARBA00022741"/>
    </source>
</evidence>
<comment type="caution">
    <text evidence="17">Lacks conserved residue(s) required for the propagation of feature annotation.</text>
</comment>
<dbReference type="InterPro" id="IPR050071">
    <property type="entry name" value="Dehydroquinate_synthase"/>
</dbReference>
<evidence type="ECO:0000256" key="6">
    <source>
        <dbReference type="ARBA" id="ARBA00013031"/>
    </source>
</evidence>
<dbReference type="GO" id="GO:0003856">
    <property type="term" value="F:3-dehydroquinate synthase activity"/>
    <property type="evidence" value="ECO:0007669"/>
    <property type="project" value="UniProtKB-UniRule"/>
</dbReference>
<dbReference type="GO" id="GO:0008652">
    <property type="term" value="P:amino acid biosynthetic process"/>
    <property type="evidence" value="ECO:0007669"/>
    <property type="project" value="UniProtKB-KW"/>
</dbReference>
<dbReference type="Pfam" id="PF24621">
    <property type="entry name" value="DHQS_C"/>
    <property type="match status" value="1"/>
</dbReference>
<comment type="pathway">
    <text evidence="4 17">Metabolic intermediate biosynthesis; chorismate biosynthesis; chorismate from D-erythrose 4-phosphate and phosphoenolpyruvate: step 2/7.</text>
</comment>
<feature type="binding site" evidence="17">
    <location>
        <position position="266"/>
    </location>
    <ligand>
        <name>Zn(2+)</name>
        <dbReference type="ChEBI" id="CHEBI:29105"/>
    </ligand>
</feature>
<evidence type="ECO:0000256" key="9">
    <source>
        <dbReference type="ARBA" id="ARBA00022605"/>
    </source>
</evidence>
<dbReference type="AlphaFoldDB" id="A0A523YMH5"/>
<dbReference type="UniPathway" id="UPA00053">
    <property type="reaction ID" value="UER00085"/>
</dbReference>
<evidence type="ECO:0000313" key="20">
    <source>
        <dbReference type="EMBL" id="TET92787.1"/>
    </source>
</evidence>
<dbReference type="EC" id="4.2.3.4" evidence="6 17"/>
<comment type="subcellular location">
    <subcellularLocation>
        <location evidence="3 17">Cytoplasm</location>
    </subcellularLocation>
</comment>
<evidence type="ECO:0000256" key="14">
    <source>
        <dbReference type="ARBA" id="ARBA00023141"/>
    </source>
</evidence>
<feature type="binding site" evidence="17">
    <location>
        <position position="185"/>
    </location>
    <ligand>
        <name>Zn(2+)</name>
        <dbReference type="ChEBI" id="CHEBI:29105"/>
    </ligand>
</feature>
<evidence type="ECO:0000313" key="21">
    <source>
        <dbReference type="Proteomes" id="UP000316925"/>
    </source>
</evidence>
<reference evidence="20 21" key="1">
    <citation type="submission" date="2019-03" db="EMBL/GenBank/DDBJ databases">
        <title>Metabolic potential of uncultured bacteria and archaea associated with petroleum seepage in deep-sea sediments.</title>
        <authorList>
            <person name="Dong X."/>
            <person name="Hubert C."/>
        </authorList>
    </citation>
    <scope>NUCLEOTIDE SEQUENCE [LARGE SCALE GENOMIC DNA]</scope>
    <source>
        <strain evidence="20">E29_bin28</strain>
    </source>
</reference>
<feature type="domain" description="3-dehydroquinate synthase N-terminal" evidence="18">
    <location>
        <begin position="69"/>
        <end position="180"/>
    </location>
</feature>
<keyword evidence="10 17" id="KW-0479">Metal-binding</keyword>
<dbReference type="HAMAP" id="MF_00110">
    <property type="entry name" value="DHQ_synthase"/>
    <property type="match status" value="1"/>
</dbReference>
<evidence type="ECO:0000256" key="8">
    <source>
        <dbReference type="ARBA" id="ARBA00022490"/>
    </source>
</evidence>
<keyword evidence="16 17" id="KW-0170">Cobalt</keyword>
<sequence length="362" mass="39768">METIKVNLGQRSYPVYIGQDFLARVGKVATDFHLGKKILLVSDDQVDELYGGKVRASLQEAGFCVSLAKVPPGEIHKSLSQTIKLYESCVESKLDRDSTIIGLGGGVIGDLAGFVASTYLRGVDFVLLPTTLLAQVDSSVGGKVGVDLPQGKNLVGSFYQPRFVYADLTVLKTLSWQQVKEGLAEVVKYGMIKDAEFFGWVEKNLERIKALDLEAIDFAVRRSVEIKAKVVEADERELKGKRQILNFGHTIGHAVEASSGYRSYTHGEAVALGMIGAARIAERMGYFPSPMVERLKGLLEAIGLPTCIEGVDEEKIRGALQLDKKVRKDRLHFVLPRKIGEVFLTAEVSPDLIKKTLQDLTK</sequence>
<protein>
    <recommendedName>
        <fullName evidence="7 17">3-dehydroquinate synthase</fullName>
        <shortName evidence="17">DHQS</shortName>
        <ecNumber evidence="6 17">4.2.3.4</ecNumber>
    </recommendedName>
</protein>
<evidence type="ECO:0000259" key="18">
    <source>
        <dbReference type="Pfam" id="PF01761"/>
    </source>
</evidence>
<dbReference type="PANTHER" id="PTHR43622">
    <property type="entry name" value="3-DEHYDROQUINATE SYNTHASE"/>
    <property type="match status" value="1"/>
</dbReference>
<keyword evidence="13 17" id="KW-0520">NAD</keyword>
<dbReference type="PANTHER" id="PTHR43622:SF7">
    <property type="entry name" value="3-DEHYDROQUINATE SYNTHASE, CHLOROPLASTIC"/>
    <property type="match status" value="1"/>
</dbReference>
<evidence type="ECO:0000256" key="2">
    <source>
        <dbReference type="ARBA" id="ARBA00001911"/>
    </source>
</evidence>
<keyword evidence="15 17" id="KW-0456">Lyase</keyword>
<evidence type="ECO:0000256" key="15">
    <source>
        <dbReference type="ARBA" id="ARBA00023239"/>
    </source>
</evidence>
<name>A0A523YMH5_UNCAE</name>
<accession>A0A523YMH5</accession>
<keyword evidence="11 17" id="KW-0547">Nucleotide-binding</keyword>
<dbReference type="Gene3D" id="3.40.50.1970">
    <property type="match status" value="1"/>
</dbReference>
<evidence type="ECO:0000256" key="5">
    <source>
        <dbReference type="ARBA" id="ARBA00005412"/>
    </source>
</evidence>
<evidence type="ECO:0000256" key="16">
    <source>
        <dbReference type="ARBA" id="ARBA00023285"/>
    </source>
</evidence>
<keyword evidence="9 17" id="KW-0028">Amino-acid biosynthesis</keyword>
<evidence type="ECO:0000256" key="12">
    <source>
        <dbReference type="ARBA" id="ARBA00022833"/>
    </source>
</evidence>
<keyword evidence="14 17" id="KW-0057">Aromatic amino acid biosynthesis</keyword>
<evidence type="ECO:0000256" key="17">
    <source>
        <dbReference type="HAMAP-Rule" id="MF_00110"/>
    </source>
</evidence>
<dbReference type="PIRSF" id="PIRSF001455">
    <property type="entry name" value="DHQ_synth"/>
    <property type="match status" value="1"/>
</dbReference>
<keyword evidence="8 17" id="KW-0963">Cytoplasm</keyword>
<dbReference type="SUPFAM" id="SSF56796">
    <property type="entry name" value="Dehydroquinate synthase-like"/>
    <property type="match status" value="1"/>
</dbReference>
<evidence type="ECO:0000256" key="13">
    <source>
        <dbReference type="ARBA" id="ARBA00023027"/>
    </source>
</evidence>
<comment type="cofactor">
    <cofactor evidence="17">
        <name>Co(2+)</name>
        <dbReference type="ChEBI" id="CHEBI:48828"/>
    </cofactor>
    <cofactor evidence="17">
        <name>Zn(2+)</name>
        <dbReference type="ChEBI" id="CHEBI:29105"/>
    </cofactor>
    <text evidence="17">Binds 1 divalent metal cation per subunit. Can use either Co(2+) or Zn(2+).</text>
</comment>
<dbReference type="CDD" id="cd08195">
    <property type="entry name" value="DHQS"/>
    <property type="match status" value="1"/>
</dbReference>
<dbReference type="GO" id="GO:0009073">
    <property type="term" value="P:aromatic amino acid family biosynthetic process"/>
    <property type="evidence" value="ECO:0007669"/>
    <property type="project" value="UniProtKB-KW"/>
</dbReference>
<comment type="similarity">
    <text evidence="5 17">Belongs to the sugar phosphate cyclases superfamily. Dehydroquinate synthase family.</text>
</comment>
<feature type="binding site" evidence="17">
    <location>
        <begin position="106"/>
        <end position="110"/>
    </location>
    <ligand>
        <name>NAD(+)</name>
        <dbReference type="ChEBI" id="CHEBI:57540"/>
    </ligand>
</feature>
<feature type="binding site" evidence="17">
    <location>
        <begin position="130"/>
        <end position="131"/>
    </location>
    <ligand>
        <name>NAD(+)</name>
        <dbReference type="ChEBI" id="CHEBI:57540"/>
    </ligand>
</feature>
<dbReference type="InterPro" id="IPR056179">
    <property type="entry name" value="DHQS_C"/>
</dbReference>
<dbReference type="GO" id="GO:0000166">
    <property type="term" value="F:nucleotide binding"/>
    <property type="evidence" value="ECO:0007669"/>
    <property type="project" value="UniProtKB-KW"/>
</dbReference>
<evidence type="ECO:0000256" key="4">
    <source>
        <dbReference type="ARBA" id="ARBA00004661"/>
    </source>
</evidence>
<feature type="domain" description="3-dehydroquinate synthase C-terminal" evidence="19">
    <location>
        <begin position="182"/>
        <end position="326"/>
    </location>
</feature>
<evidence type="ECO:0000256" key="3">
    <source>
        <dbReference type="ARBA" id="ARBA00004496"/>
    </source>
</evidence>
<dbReference type="Gene3D" id="1.20.1090.10">
    <property type="entry name" value="Dehydroquinate synthase-like - alpha domain"/>
    <property type="match status" value="1"/>
</dbReference>
<dbReference type="GO" id="GO:0009423">
    <property type="term" value="P:chorismate biosynthetic process"/>
    <property type="evidence" value="ECO:0007669"/>
    <property type="project" value="UniProtKB-UniRule"/>
</dbReference>